<dbReference type="EMBL" id="JADKGY010000029">
    <property type="protein sequence ID" value="MBK9984265.1"/>
    <property type="molecule type" value="Genomic_DNA"/>
</dbReference>
<evidence type="ECO:0000313" key="8">
    <source>
        <dbReference type="EMBL" id="MBK9984265.1"/>
    </source>
</evidence>
<gene>
    <name evidence="8" type="primary">rfbD</name>
    <name evidence="8" type="ORF">IPP15_18155</name>
</gene>
<comment type="caution">
    <text evidence="8">The sequence shown here is derived from an EMBL/GenBank/DDBJ whole genome shotgun (WGS) entry which is preliminary data.</text>
</comment>
<comment type="similarity">
    <text evidence="2 6">Belongs to the dTDP-4-dehydrorhamnose reductase family.</text>
</comment>
<name>A0A9D7XQK5_9BACT</name>
<keyword evidence="6 8" id="KW-0560">Oxidoreductase</keyword>
<evidence type="ECO:0000256" key="3">
    <source>
        <dbReference type="ARBA" id="ARBA00012929"/>
    </source>
</evidence>
<evidence type="ECO:0000256" key="1">
    <source>
        <dbReference type="ARBA" id="ARBA00004781"/>
    </source>
</evidence>
<dbReference type="PANTHER" id="PTHR10491">
    <property type="entry name" value="DTDP-4-DEHYDRORHAMNOSE REDUCTASE"/>
    <property type="match status" value="1"/>
</dbReference>
<evidence type="ECO:0000256" key="2">
    <source>
        <dbReference type="ARBA" id="ARBA00010944"/>
    </source>
</evidence>
<organism evidence="8 9">
    <name type="scientific">Candidatus Opimibacter skivensis</name>
    <dbReference type="NCBI Taxonomy" id="2982028"/>
    <lineage>
        <taxon>Bacteria</taxon>
        <taxon>Pseudomonadati</taxon>
        <taxon>Bacteroidota</taxon>
        <taxon>Saprospiria</taxon>
        <taxon>Saprospirales</taxon>
        <taxon>Saprospiraceae</taxon>
        <taxon>Candidatus Opimibacter</taxon>
    </lineage>
</organism>
<dbReference type="EC" id="1.1.1.133" evidence="3 6"/>
<evidence type="ECO:0000256" key="6">
    <source>
        <dbReference type="RuleBase" id="RU364082"/>
    </source>
</evidence>
<dbReference type="CDD" id="cd05254">
    <property type="entry name" value="dTDP_HR_like_SDR_e"/>
    <property type="match status" value="1"/>
</dbReference>
<reference evidence="8 9" key="1">
    <citation type="submission" date="2020-10" db="EMBL/GenBank/DDBJ databases">
        <title>Connecting structure to function with the recovery of over 1000 high-quality activated sludge metagenome-assembled genomes encoding full-length rRNA genes using long-read sequencing.</title>
        <authorList>
            <person name="Singleton C.M."/>
            <person name="Petriglieri F."/>
            <person name="Kristensen J.M."/>
            <person name="Kirkegaard R.H."/>
            <person name="Michaelsen T.Y."/>
            <person name="Andersen M.H."/>
            <person name="Karst S.M."/>
            <person name="Dueholm M.S."/>
            <person name="Nielsen P.H."/>
            <person name="Albertsen M."/>
        </authorList>
    </citation>
    <scope>NUCLEOTIDE SEQUENCE [LARGE SCALE GENOMIC DNA]</scope>
    <source>
        <strain evidence="8">Ribe_18-Q3-R11-54_MAXAC.273</strain>
    </source>
</reference>
<keyword evidence="6" id="KW-0521">NADP</keyword>
<protein>
    <recommendedName>
        <fullName evidence="4 6">dTDP-4-dehydrorhamnose reductase</fullName>
        <ecNumber evidence="3 6">1.1.1.133</ecNumber>
    </recommendedName>
</protein>
<accession>A0A9D7XQK5</accession>
<dbReference type="InterPro" id="IPR029903">
    <property type="entry name" value="RmlD-like-bd"/>
</dbReference>
<dbReference type="PANTHER" id="PTHR10491:SF4">
    <property type="entry name" value="METHIONINE ADENOSYLTRANSFERASE 2 SUBUNIT BETA"/>
    <property type="match status" value="1"/>
</dbReference>
<dbReference type="SUPFAM" id="SSF51735">
    <property type="entry name" value="NAD(P)-binding Rossmann-fold domains"/>
    <property type="match status" value="1"/>
</dbReference>
<sequence>MMSVIVSGAGGQLGKAFIDRLSFQEGYNLYSFDRGQLDIADQDKIYRTLASLPQVKFWINCAAYTKVDDAEKNEKDATLYNVLAPGYLARACWEAGVHLIHFSSDYVYHNDLRRPISENDPTEPKSIYAKTKLEGEQQIIYSGVSHTILRTSWVYGPGGHNFVNTMLRLGKTKDELRIVSDQIGAPTFTYDIVDAVKDLIHLYEDEQKEKIQGVFNFANNGEVSWADFARTIFRDANIQCNVHSITSEEYGAIAPRPPYSVLNCDKISALLTDAIPHWEDALKRYLVMV</sequence>
<dbReference type="GO" id="GO:0008831">
    <property type="term" value="F:dTDP-4-dehydrorhamnose reductase activity"/>
    <property type="evidence" value="ECO:0007669"/>
    <property type="project" value="UniProtKB-EC"/>
</dbReference>
<comment type="pathway">
    <text evidence="1 6">Carbohydrate biosynthesis; dTDP-L-rhamnose biosynthesis.</text>
</comment>
<dbReference type="Pfam" id="PF04321">
    <property type="entry name" value="RmlD_sub_bind"/>
    <property type="match status" value="1"/>
</dbReference>
<proteinExistence type="inferred from homology"/>
<feature type="domain" description="RmlD-like substrate binding" evidence="7">
    <location>
        <begin position="2"/>
        <end position="286"/>
    </location>
</feature>
<comment type="function">
    <text evidence="6">Catalyzes the reduction of dTDP-6-deoxy-L-lyxo-4-hexulose to yield dTDP-L-rhamnose.</text>
</comment>
<dbReference type="InterPro" id="IPR005913">
    <property type="entry name" value="dTDP_dehydrorham_reduct"/>
</dbReference>
<dbReference type="AlphaFoldDB" id="A0A9D7XQK5"/>
<dbReference type="Gene3D" id="3.40.50.720">
    <property type="entry name" value="NAD(P)-binding Rossmann-like Domain"/>
    <property type="match status" value="1"/>
</dbReference>
<dbReference type="NCBIfam" id="TIGR01214">
    <property type="entry name" value="rmlD"/>
    <property type="match status" value="1"/>
</dbReference>
<dbReference type="Proteomes" id="UP000808337">
    <property type="component" value="Unassembled WGS sequence"/>
</dbReference>
<evidence type="ECO:0000313" key="9">
    <source>
        <dbReference type="Proteomes" id="UP000808337"/>
    </source>
</evidence>
<evidence type="ECO:0000256" key="5">
    <source>
        <dbReference type="ARBA" id="ARBA00048200"/>
    </source>
</evidence>
<evidence type="ECO:0000259" key="7">
    <source>
        <dbReference type="Pfam" id="PF04321"/>
    </source>
</evidence>
<dbReference type="InterPro" id="IPR036291">
    <property type="entry name" value="NAD(P)-bd_dom_sf"/>
</dbReference>
<evidence type="ECO:0000256" key="4">
    <source>
        <dbReference type="ARBA" id="ARBA00017099"/>
    </source>
</evidence>
<comment type="catalytic activity">
    <reaction evidence="5">
        <text>dTDP-beta-L-rhamnose + NADP(+) = dTDP-4-dehydro-beta-L-rhamnose + NADPH + H(+)</text>
        <dbReference type="Rhea" id="RHEA:21796"/>
        <dbReference type="ChEBI" id="CHEBI:15378"/>
        <dbReference type="ChEBI" id="CHEBI:57510"/>
        <dbReference type="ChEBI" id="CHEBI:57783"/>
        <dbReference type="ChEBI" id="CHEBI:58349"/>
        <dbReference type="ChEBI" id="CHEBI:62830"/>
        <dbReference type="EC" id="1.1.1.133"/>
    </reaction>
</comment>
<dbReference type="Gene3D" id="3.90.25.10">
    <property type="entry name" value="UDP-galactose 4-epimerase, domain 1"/>
    <property type="match status" value="1"/>
</dbReference>